<evidence type="ECO:0000313" key="3">
    <source>
        <dbReference type="EMBL" id="CBN81600.1"/>
    </source>
</evidence>
<reference evidence="2" key="2">
    <citation type="journal article" date="2011" name="Genomics">
        <title>Directed sequencing and annotation of three Dicentrarchus labrax L. chromosomes by applying Sanger- and pyrosequencing technologies on pooled DNA of comparatively mapped BAC clones.</title>
        <authorList>
            <person name="Kuhl H."/>
            <person name="Tine M."/>
            <person name="Beck A."/>
            <person name="Timmermann B."/>
            <person name="Kodira C."/>
            <person name="Reinhardt R."/>
        </authorList>
    </citation>
    <scope>NUCLEOTIDE SEQUENCE</scope>
</reference>
<feature type="compositionally biased region" description="Basic and acidic residues" evidence="1">
    <location>
        <begin position="1"/>
        <end position="11"/>
    </location>
</feature>
<reference evidence="2" key="1">
    <citation type="journal article" date="2011" name="Comp. Biochem. Physiol. Part D Genomics Proteomics">
        <title>Analysis of single nucleotide polymorphisms in three chromosomes of European sea bass Dicentrarchus labrax.</title>
        <authorList>
            <person name="Kuhl H."/>
            <person name="Tine M."/>
            <person name="Hecht J."/>
            <person name="Knaust F."/>
            <person name="Reinhardt R."/>
        </authorList>
    </citation>
    <scope>NUCLEOTIDE SEQUENCE</scope>
</reference>
<organism evidence="2">
    <name type="scientific">Dicentrarchus labrax</name>
    <name type="common">European seabass</name>
    <name type="synonym">Morone labrax</name>
    <dbReference type="NCBI Taxonomy" id="13489"/>
    <lineage>
        <taxon>Eukaryota</taxon>
        <taxon>Metazoa</taxon>
        <taxon>Chordata</taxon>
        <taxon>Craniata</taxon>
        <taxon>Vertebrata</taxon>
        <taxon>Euteleostomi</taxon>
        <taxon>Actinopterygii</taxon>
        <taxon>Neopterygii</taxon>
        <taxon>Teleostei</taxon>
        <taxon>Neoteleostei</taxon>
        <taxon>Acanthomorphata</taxon>
        <taxon>Eupercaria</taxon>
        <taxon>Moronidae</taxon>
        <taxon>Dicentrarchus</taxon>
    </lineage>
</organism>
<gene>
    <name evidence="3" type="ORF">DLA_Ib04420</name>
    <name evidence="2" type="ORF">DLA_It05500</name>
</gene>
<dbReference type="EMBL" id="FQ310506">
    <property type="protein sequence ID" value="CBN81125.1"/>
    <property type="molecule type" value="Genomic_DNA"/>
</dbReference>
<accession>E6ZG25</accession>
<feature type="region of interest" description="Disordered" evidence="1">
    <location>
        <begin position="1"/>
        <end position="21"/>
    </location>
</feature>
<protein>
    <submittedName>
        <fullName evidence="2">Uncharacterized protein</fullName>
    </submittedName>
</protein>
<name>E6ZG25_DICLA</name>
<reference evidence="2" key="3">
    <citation type="journal article" date="2011" name="Mar. Genomics">
        <title>Comparative analysis of intronless genes in teleost fish genomes: Insights into their evolution and molecular function.</title>
        <authorList>
            <person name="Tine M."/>
            <person name="Kuhl H."/>
            <person name="Beck A."/>
            <person name="Bargelloni L."/>
            <person name="Reinhardt R."/>
        </authorList>
    </citation>
    <scope>NUCLEOTIDE SEQUENCE</scope>
</reference>
<proteinExistence type="predicted"/>
<dbReference type="AlphaFoldDB" id="E6ZG25"/>
<evidence type="ECO:0000313" key="2">
    <source>
        <dbReference type="EMBL" id="CBN81125.1"/>
    </source>
</evidence>
<dbReference type="EMBL" id="FQ310507">
    <property type="protein sequence ID" value="CBN81600.1"/>
    <property type="molecule type" value="Genomic_DNA"/>
</dbReference>
<evidence type="ECO:0000256" key="1">
    <source>
        <dbReference type="SAM" id="MobiDB-lite"/>
    </source>
</evidence>
<sequence length="108" mass="11254">MEQKSVADITDKSSQVSSIQAPVHHLHPSYTAQTGGNVIAPTLVGCNAGVININISTDRGSKDALNHDTADGCGILQPQMVLGPLPKRGMPTHHKGGAGEIYQRANCG</sequence>